<accession>A0A0F9JZ61</accession>
<reference evidence="2" key="1">
    <citation type="journal article" date="2015" name="Nature">
        <title>Complex archaea that bridge the gap between prokaryotes and eukaryotes.</title>
        <authorList>
            <person name="Spang A."/>
            <person name="Saw J.H."/>
            <person name="Jorgensen S.L."/>
            <person name="Zaremba-Niedzwiedzka K."/>
            <person name="Martijn J."/>
            <person name="Lind A.E."/>
            <person name="van Eijk R."/>
            <person name="Schleper C."/>
            <person name="Guy L."/>
            <person name="Ettema T.J."/>
        </authorList>
    </citation>
    <scope>NUCLEOTIDE SEQUENCE</scope>
</reference>
<proteinExistence type="predicted"/>
<feature type="non-terminal residue" evidence="2">
    <location>
        <position position="84"/>
    </location>
</feature>
<protein>
    <submittedName>
        <fullName evidence="2">Uncharacterized protein</fullName>
    </submittedName>
</protein>
<evidence type="ECO:0000256" key="1">
    <source>
        <dbReference type="SAM" id="MobiDB-lite"/>
    </source>
</evidence>
<sequence>MQSHESKYSGVVKGIHEDYEDEKLVRLEIKPGNRPRPKTKKGEPTAYVETRSETISMEMGRGLKIGDRVQVVTTVGKVRKRGQP</sequence>
<gene>
    <name evidence="2" type="ORF">LCGC14_1394390</name>
</gene>
<dbReference type="EMBL" id="LAZR01009045">
    <property type="protein sequence ID" value="KKM75028.1"/>
    <property type="molecule type" value="Genomic_DNA"/>
</dbReference>
<organism evidence="2">
    <name type="scientific">marine sediment metagenome</name>
    <dbReference type="NCBI Taxonomy" id="412755"/>
    <lineage>
        <taxon>unclassified sequences</taxon>
        <taxon>metagenomes</taxon>
        <taxon>ecological metagenomes</taxon>
    </lineage>
</organism>
<evidence type="ECO:0000313" key="2">
    <source>
        <dbReference type="EMBL" id="KKM75028.1"/>
    </source>
</evidence>
<comment type="caution">
    <text evidence="2">The sequence shown here is derived from an EMBL/GenBank/DDBJ whole genome shotgun (WGS) entry which is preliminary data.</text>
</comment>
<feature type="region of interest" description="Disordered" evidence="1">
    <location>
        <begin position="25"/>
        <end position="47"/>
    </location>
</feature>
<dbReference type="AlphaFoldDB" id="A0A0F9JZ61"/>
<name>A0A0F9JZ61_9ZZZZ</name>